<evidence type="ECO:0000313" key="12">
    <source>
        <dbReference type="Proteomes" id="UP001621418"/>
    </source>
</evidence>
<evidence type="ECO:0000259" key="10">
    <source>
        <dbReference type="Pfam" id="PF00535"/>
    </source>
</evidence>
<evidence type="ECO:0000256" key="5">
    <source>
        <dbReference type="ARBA" id="ARBA00023136"/>
    </source>
</evidence>
<evidence type="ECO:0000313" key="11">
    <source>
        <dbReference type="EMBL" id="WTY34473.1"/>
    </source>
</evidence>
<dbReference type="InterPro" id="IPR029044">
    <property type="entry name" value="Nucleotide-diphossugar_trans"/>
</dbReference>
<comment type="subcellular location">
    <subcellularLocation>
        <location evidence="1">Cell membrane</location>
    </subcellularLocation>
</comment>
<sequence>MSGDIDGVIVVVPARNEERLLPRCLAALERAVRRVDVPVRVQLVLDACTDGSAQVASTAEVLTVSERNVGAARRRGFEHAGAACDGRTWFATTDADSEVEESWLSAQLDYARRGFEVVAGVVAVRQWDAHSVQARRIYEHEYRVPGPDGHGHLHGAALGFRADAYWGVGGFRALRTGEDVDLAVRLQAAGARIAWAEDVCVTTSARRRGRAPHGFAEHLRRLGRDEPQEVS</sequence>
<proteinExistence type="inferred from homology"/>
<dbReference type="Proteomes" id="UP001621418">
    <property type="component" value="Chromosome"/>
</dbReference>
<evidence type="ECO:0000256" key="3">
    <source>
        <dbReference type="ARBA" id="ARBA00022676"/>
    </source>
</evidence>
<dbReference type="SUPFAM" id="SSF53448">
    <property type="entry name" value="Nucleotide-diphospho-sugar transferases"/>
    <property type="match status" value="1"/>
</dbReference>
<accession>A0ABZ1N3P2</accession>
<gene>
    <name evidence="11" type="ORF">OG308_24565</name>
</gene>
<dbReference type="EMBL" id="CP109527">
    <property type="protein sequence ID" value="WTY34473.1"/>
    <property type="molecule type" value="Genomic_DNA"/>
</dbReference>
<organism evidence="11 12">
    <name type="scientific">Nocardia salmonicida</name>
    <dbReference type="NCBI Taxonomy" id="53431"/>
    <lineage>
        <taxon>Bacteria</taxon>
        <taxon>Bacillati</taxon>
        <taxon>Actinomycetota</taxon>
        <taxon>Actinomycetes</taxon>
        <taxon>Mycobacteriales</taxon>
        <taxon>Nocardiaceae</taxon>
        <taxon>Nocardia</taxon>
    </lineage>
</organism>
<protein>
    <recommendedName>
        <fullName evidence="9">4,4'-diaponeurosporenoate glycosyltransferase</fullName>
    </recommendedName>
</protein>
<name>A0ABZ1N3P2_9NOCA</name>
<keyword evidence="12" id="KW-1185">Reference proteome</keyword>
<dbReference type="Gene3D" id="3.90.550.10">
    <property type="entry name" value="Spore Coat Polysaccharide Biosynthesis Protein SpsA, Chain A"/>
    <property type="match status" value="1"/>
</dbReference>
<evidence type="ECO:0000256" key="2">
    <source>
        <dbReference type="ARBA" id="ARBA00022475"/>
    </source>
</evidence>
<dbReference type="GO" id="GO:0016757">
    <property type="term" value="F:glycosyltransferase activity"/>
    <property type="evidence" value="ECO:0007669"/>
    <property type="project" value="UniProtKB-KW"/>
</dbReference>
<evidence type="ECO:0000256" key="9">
    <source>
        <dbReference type="ARBA" id="ARBA00040345"/>
    </source>
</evidence>
<evidence type="ECO:0000256" key="8">
    <source>
        <dbReference type="ARBA" id="ARBA00038120"/>
    </source>
</evidence>
<dbReference type="InterPro" id="IPR001173">
    <property type="entry name" value="Glyco_trans_2-like"/>
</dbReference>
<comment type="function">
    <text evidence="6">Catalyzes the glycosylation of 4,4'-diaponeurosporenoate, i.e. the esterification of glucose at the C1'' position with the carboxyl group of 4,4'-diaponeurosporenic acid, to form glycosyl-4,4'-diaponeurosporenoate. This is a step in the biosynthesis of staphyloxanthin, an orange pigment present in most staphylococci strains.</text>
</comment>
<keyword evidence="4 11" id="KW-0808">Transferase</keyword>
<dbReference type="PANTHER" id="PTHR43646">
    <property type="entry name" value="GLYCOSYLTRANSFERASE"/>
    <property type="match status" value="1"/>
</dbReference>
<evidence type="ECO:0000256" key="1">
    <source>
        <dbReference type="ARBA" id="ARBA00004236"/>
    </source>
</evidence>
<evidence type="ECO:0000256" key="7">
    <source>
        <dbReference type="ARBA" id="ARBA00037904"/>
    </source>
</evidence>
<keyword evidence="3 11" id="KW-0328">Glycosyltransferase</keyword>
<evidence type="ECO:0000256" key="6">
    <source>
        <dbReference type="ARBA" id="ARBA00037281"/>
    </source>
</evidence>
<feature type="domain" description="Glycosyltransferase 2-like" evidence="10">
    <location>
        <begin position="10"/>
        <end position="166"/>
    </location>
</feature>
<keyword evidence="5" id="KW-0472">Membrane</keyword>
<reference evidence="11 12" key="1">
    <citation type="submission" date="2022-10" db="EMBL/GenBank/DDBJ databases">
        <title>The complete genomes of actinobacterial strains from the NBC collection.</title>
        <authorList>
            <person name="Joergensen T.S."/>
            <person name="Alvarez Arevalo M."/>
            <person name="Sterndorff E.B."/>
            <person name="Faurdal D."/>
            <person name="Vuksanovic O."/>
            <person name="Mourched A.-S."/>
            <person name="Charusanti P."/>
            <person name="Shaw S."/>
            <person name="Blin K."/>
            <person name="Weber T."/>
        </authorList>
    </citation>
    <scope>NUCLEOTIDE SEQUENCE [LARGE SCALE GENOMIC DNA]</scope>
    <source>
        <strain evidence="11 12">NBC_01413</strain>
    </source>
</reference>
<evidence type="ECO:0000256" key="4">
    <source>
        <dbReference type="ARBA" id="ARBA00022679"/>
    </source>
</evidence>
<dbReference type="Pfam" id="PF00535">
    <property type="entry name" value="Glycos_transf_2"/>
    <property type="match status" value="1"/>
</dbReference>
<keyword evidence="2" id="KW-1003">Cell membrane</keyword>
<dbReference type="RefSeq" id="WP_364653665.1">
    <property type="nucleotide sequence ID" value="NZ_CP109527.1"/>
</dbReference>
<dbReference type="PANTHER" id="PTHR43646:SF2">
    <property type="entry name" value="GLYCOSYLTRANSFERASE 2-LIKE DOMAIN-CONTAINING PROTEIN"/>
    <property type="match status" value="1"/>
</dbReference>
<comment type="similarity">
    <text evidence="8">Belongs to the glycosyltransferase 2 family. CrtQ subfamily.</text>
</comment>
<comment type="pathway">
    <text evidence="7">Carotenoid biosynthesis; staphyloxanthin biosynthesis; staphyloxanthin from farnesyl diphosphate: step 4/5.</text>
</comment>